<dbReference type="EMBL" id="MU004199">
    <property type="protein sequence ID" value="KAF2489147.1"/>
    <property type="molecule type" value="Genomic_DNA"/>
</dbReference>
<evidence type="ECO:0000313" key="3">
    <source>
        <dbReference type="EMBL" id="KAF2489147.1"/>
    </source>
</evidence>
<dbReference type="PANTHER" id="PTHR24320">
    <property type="entry name" value="RETINOL DEHYDROGENASE"/>
    <property type="match status" value="1"/>
</dbReference>
<dbReference type="OrthoDB" id="542013at2759"/>
<dbReference type="InterPro" id="IPR002347">
    <property type="entry name" value="SDR_fam"/>
</dbReference>
<dbReference type="InterPro" id="IPR036291">
    <property type="entry name" value="NAD(P)-bd_dom_sf"/>
</dbReference>
<proteinExistence type="inferred from homology"/>
<keyword evidence="2" id="KW-0560">Oxidoreductase</keyword>
<dbReference type="SUPFAM" id="SSF51735">
    <property type="entry name" value="NAD(P)-binding Rossmann-fold domains"/>
    <property type="match status" value="1"/>
</dbReference>
<dbReference type="Pfam" id="PF00106">
    <property type="entry name" value="adh_short"/>
    <property type="match status" value="1"/>
</dbReference>
<comment type="similarity">
    <text evidence="1">Belongs to the short-chain dehydrogenases/reductases (SDR) family.</text>
</comment>
<reference evidence="3" key="1">
    <citation type="journal article" date="2020" name="Stud. Mycol.">
        <title>101 Dothideomycetes genomes: a test case for predicting lifestyles and emergence of pathogens.</title>
        <authorList>
            <person name="Haridas S."/>
            <person name="Albert R."/>
            <person name="Binder M."/>
            <person name="Bloem J."/>
            <person name="Labutti K."/>
            <person name="Salamov A."/>
            <person name="Andreopoulos B."/>
            <person name="Baker S."/>
            <person name="Barry K."/>
            <person name="Bills G."/>
            <person name="Bluhm B."/>
            <person name="Cannon C."/>
            <person name="Castanera R."/>
            <person name="Culley D."/>
            <person name="Daum C."/>
            <person name="Ezra D."/>
            <person name="Gonzalez J."/>
            <person name="Henrissat B."/>
            <person name="Kuo A."/>
            <person name="Liang C."/>
            <person name="Lipzen A."/>
            <person name="Lutzoni F."/>
            <person name="Magnuson J."/>
            <person name="Mondo S."/>
            <person name="Nolan M."/>
            <person name="Ohm R."/>
            <person name="Pangilinan J."/>
            <person name="Park H.-J."/>
            <person name="Ramirez L."/>
            <person name="Alfaro M."/>
            <person name="Sun H."/>
            <person name="Tritt A."/>
            <person name="Yoshinaga Y."/>
            <person name="Zwiers L.-H."/>
            <person name="Turgeon B."/>
            <person name="Goodwin S."/>
            <person name="Spatafora J."/>
            <person name="Crous P."/>
            <person name="Grigoriev I."/>
        </authorList>
    </citation>
    <scope>NUCLEOTIDE SEQUENCE</scope>
    <source>
        <strain evidence="3">CBS 269.34</strain>
    </source>
</reference>
<dbReference type="Proteomes" id="UP000799750">
    <property type="component" value="Unassembled WGS sequence"/>
</dbReference>
<dbReference type="PANTHER" id="PTHR24320:SF152">
    <property type="entry name" value="SHORT-CHAIN DEHYDROGENASE_REDUCTASE FAMILY PROTEIN"/>
    <property type="match status" value="1"/>
</dbReference>
<accession>A0A6A6QCF9</accession>
<organism evidence="3 4">
    <name type="scientific">Lophium mytilinum</name>
    <dbReference type="NCBI Taxonomy" id="390894"/>
    <lineage>
        <taxon>Eukaryota</taxon>
        <taxon>Fungi</taxon>
        <taxon>Dikarya</taxon>
        <taxon>Ascomycota</taxon>
        <taxon>Pezizomycotina</taxon>
        <taxon>Dothideomycetes</taxon>
        <taxon>Pleosporomycetidae</taxon>
        <taxon>Mytilinidiales</taxon>
        <taxon>Mytilinidiaceae</taxon>
        <taxon>Lophium</taxon>
    </lineage>
</organism>
<sequence>MPTTYTTTILITGGTSGLGWQTALSLARTLPPTTLLILASRSAPTGRLPSPHTKYLPLDLSSIATVRAFVATWSTSSYPPISTLILNAGLQFLGPPSFSPDGYESTFAINHLGNAHLYHRLLAGGHLAPTARIILVGSQTHSPAAKTGLPDAYYATAEQLAHPPPENKAVALTGNGRQRYGTSKLCNLLWAYALQRRMEKAPEGQRKSVLVFNPGLMPGTGLAREAPGWQVWVWKSVLPKLIPLFRLLVSKDVHTQEESGRNLAGLVGKVVEEGEGVYFQNAGEKLESSKESLVVAKQEDLWAWTVEAVAGDEGEKEVFGRGW</sequence>
<dbReference type="AlphaFoldDB" id="A0A6A6QCF9"/>
<gene>
    <name evidence="3" type="ORF">BU16DRAFT_519031</name>
</gene>
<dbReference type="GO" id="GO:0016491">
    <property type="term" value="F:oxidoreductase activity"/>
    <property type="evidence" value="ECO:0007669"/>
    <property type="project" value="UniProtKB-KW"/>
</dbReference>
<evidence type="ECO:0000256" key="1">
    <source>
        <dbReference type="ARBA" id="ARBA00006484"/>
    </source>
</evidence>
<keyword evidence="4" id="KW-1185">Reference proteome</keyword>
<evidence type="ECO:0000256" key="2">
    <source>
        <dbReference type="ARBA" id="ARBA00023002"/>
    </source>
</evidence>
<name>A0A6A6QCF9_9PEZI</name>
<protein>
    <submittedName>
        <fullName evidence="3">Putative short-chain dehydrogenase</fullName>
    </submittedName>
</protein>
<evidence type="ECO:0000313" key="4">
    <source>
        <dbReference type="Proteomes" id="UP000799750"/>
    </source>
</evidence>
<dbReference type="Gene3D" id="3.40.50.720">
    <property type="entry name" value="NAD(P)-binding Rossmann-like Domain"/>
    <property type="match status" value="1"/>
</dbReference>